<dbReference type="InterPro" id="IPR026935">
    <property type="entry name" value="BtrH_N"/>
</dbReference>
<comment type="caution">
    <text evidence="3">The sequence shown here is derived from an EMBL/GenBank/DDBJ whole genome shotgun (WGS) entry which is preliminary data.</text>
</comment>
<dbReference type="Pfam" id="PF14399">
    <property type="entry name" value="BtrH_N"/>
    <property type="match status" value="1"/>
</dbReference>
<protein>
    <submittedName>
        <fullName evidence="3">Amino acid adenylation domain</fullName>
    </submittedName>
</protein>
<dbReference type="STRING" id="1294263.JCM21531_50"/>
<gene>
    <name evidence="3" type="ORF">JCM21531_50</name>
</gene>
<dbReference type="EMBL" id="BAVR01000001">
    <property type="protein sequence ID" value="GAE86729.1"/>
    <property type="molecule type" value="Genomic_DNA"/>
</dbReference>
<sequence length="459" mass="52547">MQWVNGVVSEFSAVRHESMLSSCRFDRVPVSTYMEIAKDAFIKYYQDGFMELRDVMFFEPFELDDENPAKIRTLIKKEADYLEFIISSKAIQNDEQRSSQWIKHAKGIMCREKAPKTMSNGLIDIKNRCGGIETAASLKAYAKKSGEDKEWNINLHIYKGEGEALLEFEIPEEMPQIFKGYMLTPNIIDCMLDKSVEYMTGKGWKPVACDKLVWYGEVTQKTYLYIKRISNEDVSEGSSYDITLFGKDGNILIDIVNYKTVFHDEGKKEICNEALSKEKLNPFGGIYDGYSTAVHGKTVDDIISDNNAVKYVSGLTWRQMNCRDRSIVLLLGHKDDVLVNYFKFFIGAKRGFDLGNIGLEESDDWMEEIFHNKVLEKLGCKLRVTDIGLKDINSEICKVIDDGKPVCVWFDEYYLFYTPFYLSSHTKHIAVISGCNKEKKGVLGFGPQPLALTQQFKRS</sequence>
<dbReference type="AlphaFoldDB" id="W4V1W0"/>
<dbReference type="PROSITE" id="PS52019">
    <property type="entry name" value="PKS_MFAS_DH"/>
    <property type="match status" value="1"/>
</dbReference>
<feature type="region of interest" description="N-terminal hotdog fold" evidence="1">
    <location>
        <begin position="1"/>
        <end position="116"/>
    </location>
</feature>
<dbReference type="Proteomes" id="UP000019109">
    <property type="component" value="Unassembled WGS sequence"/>
</dbReference>
<comment type="caution">
    <text evidence="1">Lacks conserved residue(s) required for the propagation of feature annotation.</text>
</comment>
<organism evidence="3 4">
    <name type="scientific">Acetivibrio straminisolvens JCM 21531</name>
    <dbReference type="NCBI Taxonomy" id="1294263"/>
    <lineage>
        <taxon>Bacteria</taxon>
        <taxon>Bacillati</taxon>
        <taxon>Bacillota</taxon>
        <taxon>Clostridia</taxon>
        <taxon>Eubacteriales</taxon>
        <taxon>Oscillospiraceae</taxon>
        <taxon>Acetivibrio</taxon>
    </lineage>
</organism>
<evidence type="ECO:0000259" key="2">
    <source>
        <dbReference type="PROSITE" id="PS52019"/>
    </source>
</evidence>
<evidence type="ECO:0000313" key="4">
    <source>
        <dbReference type="Proteomes" id="UP000019109"/>
    </source>
</evidence>
<feature type="region of interest" description="C-terminal hotdog fold" evidence="1">
    <location>
        <begin position="130"/>
        <end position="269"/>
    </location>
</feature>
<feature type="domain" description="PKS/mFAS DH" evidence="2">
    <location>
        <begin position="1"/>
        <end position="269"/>
    </location>
</feature>
<dbReference type="InterPro" id="IPR049900">
    <property type="entry name" value="PKS_mFAS_DH"/>
</dbReference>
<proteinExistence type="predicted"/>
<reference evidence="3" key="1">
    <citation type="journal article" date="2014" name="Genome Announc.">
        <title>Draft Genome Sequence of Clostridium straminisolvens Strain JCM 21531T, Isolated from a Cellulose-Degrading Bacterial Community.</title>
        <authorList>
            <person name="Yuki M."/>
            <person name="Oshima K."/>
            <person name="Suda W."/>
            <person name="Sakamoto M."/>
            <person name="Kitamura K."/>
            <person name="Iida T."/>
            <person name="Hattori M."/>
            <person name="Ohkuma M."/>
        </authorList>
    </citation>
    <scope>NUCLEOTIDE SEQUENCE [LARGE SCALE GENOMIC DNA]</scope>
    <source>
        <strain evidence="3">JCM 21531</strain>
    </source>
</reference>
<dbReference type="OrthoDB" id="1737154at2"/>
<keyword evidence="4" id="KW-1185">Reference proteome</keyword>
<evidence type="ECO:0000256" key="1">
    <source>
        <dbReference type="PROSITE-ProRule" id="PRU01363"/>
    </source>
</evidence>
<accession>W4V1W0</accession>
<dbReference type="Gene3D" id="3.10.129.110">
    <property type="entry name" value="Polyketide synthase dehydratase"/>
    <property type="match status" value="1"/>
</dbReference>
<evidence type="ECO:0000313" key="3">
    <source>
        <dbReference type="EMBL" id="GAE86729.1"/>
    </source>
</evidence>
<dbReference type="RefSeq" id="WP_038286505.1">
    <property type="nucleotide sequence ID" value="NZ_BAVR01000001.1"/>
</dbReference>
<dbReference type="InterPro" id="IPR042104">
    <property type="entry name" value="PKS_dehydratase_sf"/>
</dbReference>
<name>W4V1W0_9FIRM</name>